<evidence type="ECO:0000313" key="6">
    <source>
        <dbReference type="Proteomes" id="UP000823889"/>
    </source>
</evidence>
<dbReference type="EMBL" id="DWUQ01000013">
    <property type="protein sequence ID" value="HJD43533.1"/>
    <property type="molecule type" value="Genomic_DNA"/>
</dbReference>
<evidence type="ECO:0000256" key="1">
    <source>
        <dbReference type="ARBA" id="ARBA00022490"/>
    </source>
</evidence>
<reference evidence="5" key="1">
    <citation type="journal article" date="2021" name="PeerJ">
        <title>Extensive microbial diversity within the chicken gut microbiome revealed by metagenomics and culture.</title>
        <authorList>
            <person name="Gilroy R."/>
            <person name="Ravi A."/>
            <person name="Getino M."/>
            <person name="Pursley I."/>
            <person name="Horton D.L."/>
            <person name="Alikhan N.F."/>
            <person name="Baker D."/>
            <person name="Gharbi K."/>
            <person name="Hall N."/>
            <person name="Watson M."/>
            <person name="Adriaenssens E.M."/>
            <person name="Foster-Nyarko E."/>
            <person name="Jarju S."/>
            <person name="Secka A."/>
            <person name="Antonio M."/>
            <person name="Oren A."/>
            <person name="Chaudhuri R.R."/>
            <person name="La Ragione R."/>
            <person name="Hildebrand F."/>
            <person name="Pallen M.J."/>
        </authorList>
    </citation>
    <scope>NUCLEOTIDE SEQUENCE</scope>
    <source>
        <strain evidence="5">9264</strain>
    </source>
</reference>
<proteinExistence type="predicted"/>
<organism evidence="5 6">
    <name type="scientific">Candidatus Paenalcaligenes intestinipullorum</name>
    <dbReference type="NCBI Taxonomy" id="2838718"/>
    <lineage>
        <taxon>Bacteria</taxon>
        <taxon>Pseudomonadati</taxon>
        <taxon>Pseudomonadota</taxon>
        <taxon>Betaproteobacteria</taxon>
        <taxon>Burkholderiales</taxon>
        <taxon>Alcaligenaceae</taxon>
        <taxon>Paenalcaligenes</taxon>
    </lineage>
</organism>
<dbReference type="Gene3D" id="3.40.1410.10">
    <property type="entry name" value="Chorismate lyase-like"/>
    <property type="match status" value="1"/>
</dbReference>
<dbReference type="PANTHER" id="PTHR38683">
    <property type="entry name" value="CHORISMATE PYRUVATE-LYASE"/>
    <property type="match status" value="1"/>
</dbReference>
<dbReference type="EC" id="4.1.3.40" evidence="5"/>
<protein>
    <submittedName>
        <fullName evidence="5">Chorismate lyase</fullName>
        <ecNumber evidence="5">4.1.3.40</ecNumber>
    </submittedName>
</protein>
<accession>A0A9D2U945</accession>
<reference evidence="5" key="2">
    <citation type="submission" date="2021-04" db="EMBL/GenBank/DDBJ databases">
        <authorList>
            <person name="Gilroy R."/>
        </authorList>
    </citation>
    <scope>NUCLEOTIDE SEQUENCE</scope>
    <source>
        <strain evidence="5">9264</strain>
    </source>
</reference>
<keyword evidence="2" id="KW-0831">Ubiquinone biosynthesis</keyword>
<evidence type="ECO:0000256" key="4">
    <source>
        <dbReference type="ARBA" id="ARBA00023317"/>
    </source>
</evidence>
<evidence type="ECO:0000256" key="2">
    <source>
        <dbReference type="ARBA" id="ARBA00022688"/>
    </source>
</evidence>
<gene>
    <name evidence="5" type="ORF">H9906_00705</name>
</gene>
<dbReference type="SUPFAM" id="SSF64288">
    <property type="entry name" value="Chorismate lyase-like"/>
    <property type="match status" value="1"/>
</dbReference>
<dbReference type="AlphaFoldDB" id="A0A9D2U945"/>
<dbReference type="PANTHER" id="PTHR38683:SF1">
    <property type="entry name" value="CHORISMATE PYRUVATE-LYASE"/>
    <property type="match status" value="1"/>
</dbReference>
<dbReference type="GO" id="GO:0005829">
    <property type="term" value="C:cytosol"/>
    <property type="evidence" value="ECO:0007669"/>
    <property type="project" value="TreeGrafter"/>
</dbReference>
<name>A0A9D2U945_9BURK</name>
<dbReference type="InterPro" id="IPR028978">
    <property type="entry name" value="Chorismate_lyase_/UTRA_dom_sf"/>
</dbReference>
<sequence>MLFVPPTDTPWTTTVDSALTAIQQFWLTKPHALTDGLRQLGKLKLVVLAEHSEILSTDEQWMLPKSATTIWCREIRMYLEDQAIVSARSLCSIEASEQAWASIRSLGNRPLADVLYADPEVQRSSFCFLSAITRQPSLNALCATELSESELQATWARSSQFLRHDQALTVTECFHPAFWQNFARLLP</sequence>
<dbReference type="GO" id="GO:0006744">
    <property type="term" value="P:ubiquinone biosynthetic process"/>
    <property type="evidence" value="ECO:0007669"/>
    <property type="project" value="UniProtKB-KW"/>
</dbReference>
<evidence type="ECO:0000256" key="3">
    <source>
        <dbReference type="ARBA" id="ARBA00023239"/>
    </source>
</evidence>
<comment type="caution">
    <text evidence="5">The sequence shown here is derived from an EMBL/GenBank/DDBJ whole genome shotgun (WGS) entry which is preliminary data.</text>
</comment>
<keyword evidence="4" id="KW-0670">Pyruvate</keyword>
<keyword evidence="1" id="KW-0963">Cytoplasm</keyword>
<dbReference type="InterPro" id="IPR007440">
    <property type="entry name" value="Chorismate--pyruvate_lyase"/>
</dbReference>
<keyword evidence="3 5" id="KW-0456">Lyase</keyword>
<dbReference type="Pfam" id="PF04345">
    <property type="entry name" value="Chor_lyase"/>
    <property type="match status" value="1"/>
</dbReference>
<dbReference type="Proteomes" id="UP000823889">
    <property type="component" value="Unassembled WGS sequence"/>
</dbReference>
<dbReference type="GO" id="GO:0008813">
    <property type="term" value="F:chorismate lyase activity"/>
    <property type="evidence" value="ECO:0007669"/>
    <property type="project" value="UniProtKB-EC"/>
</dbReference>
<evidence type="ECO:0000313" key="5">
    <source>
        <dbReference type="EMBL" id="HJD43533.1"/>
    </source>
</evidence>